<keyword evidence="2" id="KW-1185">Reference proteome</keyword>
<protein>
    <submittedName>
        <fullName evidence="1">Uncharacterized protein</fullName>
    </submittedName>
</protein>
<dbReference type="Gene3D" id="3.30.1380.10">
    <property type="match status" value="1"/>
</dbReference>
<sequence>MNLSQLINIEDITLAVTNEQTQTKLSLSPDSQGNIVIPELELGLWQVNGKIEHPTGGYYRTFAQFELNENTMVSLRYFSYAKNATLSDYFDVLIPLTKKINSSEINNQSFSDATTLDDYQLAQDLFLKNIEGQNILATDTSNNKNAKMIGVSTRYQLWDKEYEFTLPDGVESFNLTYSVSTNMWQYFGHDVCLGQWNDSWELSLQNNNGSFYYAQKRGIYSQLYLGPILKPNPDGASRAIISEVFNVSHINPKNRTFKIKVDIGRSGSYGSNCRWSMVLASINYPKIKLVKVKSISSSGKIKYPSEIVSIPKLGNKNVFNRSYDLTISKAENTVLSSIDVYLMTPESISTPILVNSYDFMSKEVINLGGDVYRVPVTFKLEGNKSNLTEARFRNFKYQFIVNGFHDNQEVNSQLLSGAHTALWAMPEKVKRFGWTRDKGGDDWSSKGAYAWLENNFSLITRVNDISGEHGRNIGHKSHKYGTDIDTFQFTELDNKSGQENYNRLQRAVSNYFVGNTMVSDEQKHLDIVKIWVSNQRAGLDALSTVSEVQRLYSGYGSKYGELSAGWLYSLMINGNLTIATKVLETGLGSWEPSNKMKFNNVHNNHDHITLDPKALILIP</sequence>
<gene>
    <name evidence="1" type="ORF">WNY63_18885</name>
</gene>
<name>A0ABU9U700_9GAMM</name>
<dbReference type="InterPro" id="IPR009045">
    <property type="entry name" value="Zn_M74/Hedgehog-like"/>
</dbReference>
<dbReference type="RefSeq" id="WP_342884538.1">
    <property type="nucleotide sequence ID" value="NZ_JBBMQU010000049.1"/>
</dbReference>
<evidence type="ECO:0000313" key="2">
    <source>
        <dbReference type="Proteomes" id="UP001388366"/>
    </source>
</evidence>
<organism evidence="1 2">
    <name type="scientific">Pseudoalteromonas neustonica</name>
    <dbReference type="NCBI Taxonomy" id="1840331"/>
    <lineage>
        <taxon>Bacteria</taxon>
        <taxon>Pseudomonadati</taxon>
        <taxon>Pseudomonadota</taxon>
        <taxon>Gammaproteobacteria</taxon>
        <taxon>Alteromonadales</taxon>
        <taxon>Pseudoalteromonadaceae</taxon>
        <taxon>Pseudoalteromonas</taxon>
    </lineage>
</organism>
<proteinExistence type="predicted"/>
<reference evidence="1 2" key="1">
    <citation type="submission" date="2024-03" db="EMBL/GenBank/DDBJ databases">
        <title>Community enrichment and isolation of bacterial strains for fucoidan degradation.</title>
        <authorList>
            <person name="Sichert A."/>
        </authorList>
    </citation>
    <scope>NUCLEOTIDE SEQUENCE [LARGE SCALE GENOMIC DNA]</scope>
    <source>
        <strain evidence="1 2">AS81</strain>
    </source>
</reference>
<evidence type="ECO:0000313" key="1">
    <source>
        <dbReference type="EMBL" id="MEM5552791.1"/>
    </source>
</evidence>
<dbReference type="Proteomes" id="UP001388366">
    <property type="component" value="Unassembled WGS sequence"/>
</dbReference>
<accession>A0ABU9U700</accession>
<comment type="caution">
    <text evidence="1">The sequence shown here is derived from an EMBL/GenBank/DDBJ whole genome shotgun (WGS) entry which is preliminary data.</text>
</comment>
<dbReference type="EMBL" id="JBBMQU010000049">
    <property type="protein sequence ID" value="MEM5552791.1"/>
    <property type="molecule type" value="Genomic_DNA"/>
</dbReference>